<dbReference type="EMBL" id="JAHRIP010076329">
    <property type="protein sequence ID" value="MEQ2311040.1"/>
    <property type="molecule type" value="Genomic_DNA"/>
</dbReference>
<feature type="chain" id="PRO_5045885647" description="Ig-like domain-containing protein" evidence="1">
    <location>
        <begin position="22"/>
        <end position="111"/>
    </location>
</feature>
<sequence length="111" mass="12543">MSNMSLSVLGLLLLNTLLCCGQTPDAVLTIEPNRSTFYSGESVTFICDMNEGEETDWSYQINMNGQEFIPYNSYKSYRLEHLYESGEYHCCGLRRSSDEPKCSKTLSVTVS</sequence>
<dbReference type="InterPro" id="IPR013783">
    <property type="entry name" value="Ig-like_fold"/>
</dbReference>
<dbReference type="Gene3D" id="2.60.40.10">
    <property type="entry name" value="Immunoglobulins"/>
    <property type="match status" value="1"/>
</dbReference>
<reference evidence="2 3" key="1">
    <citation type="submission" date="2021-06" db="EMBL/GenBank/DDBJ databases">
        <authorList>
            <person name="Palmer J.M."/>
        </authorList>
    </citation>
    <scope>NUCLEOTIDE SEQUENCE [LARGE SCALE GENOMIC DNA]</scope>
    <source>
        <strain evidence="2 3">AS_MEX2019</strain>
        <tissue evidence="2">Muscle</tissue>
    </source>
</reference>
<evidence type="ECO:0000313" key="2">
    <source>
        <dbReference type="EMBL" id="MEQ2311040.1"/>
    </source>
</evidence>
<keyword evidence="3" id="KW-1185">Reference proteome</keyword>
<keyword evidence="1" id="KW-0732">Signal</keyword>
<name>A0ABV0ZYP5_9TELE</name>
<dbReference type="InterPro" id="IPR036179">
    <property type="entry name" value="Ig-like_dom_sf"/>
</dbReference>
<feature type="non-terminal residue" evidence="2">
    <location>
        <position position="111"/>
    </location>
</feature>
<dbReference type="Proteomes" id="UP001469553">
    <property type="component" value="Unassembled WGS sequence"/>
</dbReference>
<comment type="caution">
    <text evidence="2">The sequence shown here is derived from an EMBL/GenBank/DDBJ whole genome shotgun (WGS) entry which is preliminary data.</text>
</comment>
<accession>A0ABV0ZYP5</accession>
<evidence type="ECO:0000256" key="1">
    <source>
        <dbReference type="SAM" id="SignalP"/>
    </source>
</evidence>
<protein>
    <recommendedName>
        <fullName evidence="4">Ig-like domain-containing protein</fullName>
    </recommendedName>
</protein>
<organism evidence="2 3">
    <name type="scientific">Ameca splendens</name>
    <dbReference type="NCBI Taxonomy" id="208324"/>
    <lineage>
        <taxon>Eukaryota</taxon>
        <taxon>Metazoa</taxon>
        <taxon>Chordata</taxon>
        <taxon>Craniata</taxon>
        <taxon>Vertebrata</taxon>
        <taxon>Euteleostomi</taxon>
        <taxon>Actinopterygii</taxon>
        <taxon>Neopterygii</taxon>
        <taxon>Teleostei</taxon>
        <taxon>Neoteleostei</taxon>
        <taxon>Acanthomorphata</taxon>
        <taxon>Ovalentaria</taxon>
        <taxon>Atherinomorphae</taxon>
        <taxon>Cyprinodontiformes</taxon>
        <taxon>Goodeidae</taxon>
        <taxon>Ameca</taxon>
    </lineage>
</organism>
<feature type="signal peptide" evidence="1">
    <location>
        <begin position="1"/>
        <end position="21"/>
    </location>
</feature>
<evidence type="ECO:0008006" key="4">
    <source>
        <dbReference type="Google" id="ProtNLM"/>
    </source>
</evidence>
<proteinExistence type="predicted"/>
<evidence type="ECO:0000313" key="3">
    <source>
        <dbReference type="Proteomes" id="UP001469553"/>
    </source>
</evidence>
<gene>
    <name evidence="2" type="ORF">AMECASPLE_015509</name>
</gene>
<dbReference type="SUPFAM" id="SSF48726">
    <property type="entry name" value="Immunoglobulin"/>
    <property type="match status" value="1"/>
</dbReference>